<evidence type="ECO:0000313" key="17">
    <source>
        <dbReference type="Proteomes" id="UP000019335"/>
    </source>
</evidence>
<evidence type="ECO:0000256" key="11">
    <source>
        <dbReference type="ARBA" id="ARBA00047836"/>
    </source>
</evidence>
<dbReference type="EMBL" id="AZIL01001412">
    <property type="protein sequence ID" value="EWM23922.1"/>
    <property type="molecule type" value="Genomic_DNA"/>
</dbReference>
<evidence type="ECO:0000256" key="13">
    <source>
        <dbReference type="PIRSR" id="PIRSR001365-1"/>
    </source>
</evidence>
<feature type="active site" description="Schiff-base intermediate with substrate" evidence="13">
    <location>
        <position position="214"/>
    </location>
</feature>
<comment type="catalytic activity">
    <reaction evidence="11">
        <text>L-aspartate 4-semialdehyde + pyruvate = (2S,4S)-4-hydroxy-2,3,4,5-tetrahydrodipicolinate + H2O + H(+)</text>
        <dbReference type="Rhea" id="RHEA:34171"/>
        <dbReference type="ChEBI" id="CHEBI:15361"/>
        <dbReference type="ChEBI" id="CHEBI:15377"/>
        <dbReference type="ChEBI" id="CHEBI:15378"/>
        <dbReference type="ChEBI" id="CHEBI:67139"/>
        <dbReference type="ChEBI" id="CHEBI:537519"/>
        <dbReference type="EC" id="4.3.3.7"/>
    </reaction>
</comment>
<keyword evidence="8" id="KW-0457">Lysine biosynthesis</keyword>
<keyword evidence="17" id="KW-1185">Reference proteome</keyword>
<evidence type="ECO:0000256" key="5">
    <source>
        <dbReference type="ARBA" id="ARBA00022490"/>
    </source>
</evidence>
<dbReference type="InterPro" id="IPR002220">
    <property type="entry name" value="DapA-like"/>
</dbReference>
<evidence type="ECO:0000256" key="9">
    <source>
        <dbReference type="ARBA" id="ARBA00023239"/>
    </source>
</evidence>
<keyword evidence="10" id="KW-0704">Schiff base</keyword>
<keyword evidence="9 12" id="KW-0456">Lyase</keyword>
<proteinExistence type="inferred from homology"/>
<accession>W7TCF4</accession>
<dbReference type="InterPro" id="IPR020625">
    <property type="entry name" value="Schiff_base-form_aldolases_AS"/>
</dbReference>
<dbReference type="UniPathway" id="UPA00034">
    <property type="reaction ID" value="UER00017"/>
</dbReference>
<keyword evidence="5" id="KW-0963">Cytoplasm</keyword>
<comment type="function">
    <text evidence="1">Catalyzes the condensation of (S)-aspartate-beta-semialdehyde [(S)-ASA] and pyruvate to 4-hydroxy-tetrahydrodipicolinate (HTPA).</text>
</comment>
<evidence type="ECO:0000256" key="10">
    <source>
        <dbReference type="ARBA" id="ARBA00023270"/>
    </source>
</evidence>
<keyword evidence="7" id="KW-0220">Diaminopimelate biosynthesis</keyword>
<dbReference type="GO" id="GO:0009089">
    <property type="term" value="P:lysine biosynthetic process via diaminopimelate"/>
    <property type="evidence" value="ECO:0007669"/>
    <property type="project" value="UniProtKB-UniPathway"/>
</dbReference>
<keyword evidence="15" id="KW-0732">Signal</keyword>
<dbReference type="OrthoDB" id="191315at2759"/>
<feature type="binding site" evidence="14">
    <location>
        <position position="97"/>
    </location>
    <ligand>
        <name>pyruvate</name>
        <dbReference type="ChEBI" id="CHEBI:15361"/>
    </ligand>
</feature>
<dbReference type="Pfam" id="PF00701">
    <property type="entry name" value="DHDPS"/>
    <property type="match status" value="1"/>
</dbReference>
<evidence type="ECO:0000256" key="14">
    <source>
        <dbReference type="PIRSR" id="PIRSR001365-2"/>
    </source>
</evidence>
<evidence type="ECO:0000313" key="16">
    <source>
        <dbReference type="EMBL" id="EWM23922.1"/>
    </source>
</evidence>
<gene>
    <name evidence="16" type="ORF">Naga_100082g5</name>
</gene>
<organism evidence="16 17">
    <name type="scientific">Nannochloropsis gaditana</name>
    <dbReference type="NCBI Taxonomy" id="72520"/>
    <lineage>
        <taxon>Eukaryota</taxon>
        <taxon>Sar</taxon>
        <taxon>Stramenopiles</taxon>
        <taxon>Ochrophyta</taxon>
        <taxon>Eustigmatophyceae</taxon>
        <taxon>Eustigmatales</taxon>
        <taxon>Monodopsidaceae</taxon>
        <taxon>Nannochloropsis</taxon>
    </lineage>
</organism>
<dbReference type="InterPro" id="IPR013785">
    <property type="entry name" value="Aldolase_TIM"/>
</dbReference>
<sequence>MSRISLVLALTMALAATSSFAFVGPSLHAPAVRSSRRVRMTMNAVDISSRMPIEKGSMVALVTPMKPDGAVDEAQLRSLLQWHVACQTDGIVVLGTTGEASTLSFDERARVLDITAEEVKGKIPIVVGTGTIDPRMVVKLTQQARDHGADASLVVTPYYVKPTQKGLISHFGFVAEAVDLPCLLYNVPGRTGSDIKPETAAEVASKHAGVIGMKEATGDLARVAAIRSLAGQDFLLYSGDDETGAEFVLQGGDGVISVTSNIVPEQMHMLMMAALDKDKTRAKAINTPLKLLHQRLFLQANPIPVKWALYRMGRMGQAIRPPLTVLEEEFHAPLEEALRAAGVISD</sequence>
<dbReference type="InterPro" id="IPR020624">
    <property type="entry name" value="Schiff_base-form_aldolases_CS"/>
</dbReference>
<dbReference type="PRINTS" id="PR00146">
    <property type="entry name" value="DHPICSNTHASE"/>
</dbReference>
<reference evidence="16 17" key="1">
    <citation type="journal article" date="2014" name="Mol. Plant">
        <title>Chromosome Scale Genome Assembly and Transcriptome Profiling of Nannochloropsis gaditana in Nitrogen Depletion.</title>
        <authorList>
            <person name="Corteggiani Carpinelli E."/>
            <person name="Telatin A."/>
            <person name="Vitulo N."/>
            <person name="Forcato C."/>
            <person name="D'Angelo M."/>
            <person name="Schiavon R."/>
            <person name="Vezzi A."/>
            <person name="Giacometti G.M."/>
            <person name="Morosinotto T."/>
            <person name="Valle G."/>
        </authorList>
    </citation>
    <scope>NUCLEOTIDE SEQUENCE [LARGE SCALE GENOMIC DNA]</scope>
    <source>
        <strain evidence="16 17">B-31</strain>
    </source>
</reference>
<comment type="similarity">
    <text evidence="3 12">Belongs to the DapA family.</text>
</comment>
<dbReference type="GO" id="GO:0008840">
    <property type="term" value="F:4-hydroxy-tetrahydrodipicolinate synthase activity"/>
    <property type="evidence" value="ECO:0007669"/>
    <property type="project" value="UniProtKB-EC"/>
</dbReference>
<dbReference type="SMART" id="SM01130">
    <property type="entry name" value="DHDPS"/>
    <property type="match status" value="1"/>
</dbReference>
<keyword evidence="6" id="KW-0028">Amino-acid biosynthesis</keyword>
<evidence type="ECO:0000256" key="3">
    <source>
        <dbReference type="ARBA" id="ARBA00007592"/>
    </source>
</evidence>
<dbReference type="SUPFAM" id="SSF51569">
    <property type="entry name" value="Aldolase"/>
    <property type="match status" value="1"/>
</dbReference>
<dbReference type="PROSITE" id="PS00665">
    <property type="entry name" value="DHDPS_1"/>
    <property type="match status" value="1"/>
</dbReference>
<comment type="pathway">
    <text evidence="2">Amino-acid biosynthesis; L-lysine biosynthesis via DAP pathway; (S)-tetrahydrodipicolinate from L-aspartate: step 3/4.</text>
</comment>
<evidence type="ECO:0000256" key="15">
    <source>
        <dbReference type="SAM" id="SignalP"/>
    </source>
</evidence>
<dbReference type="PROSITE" id="PS00666">
    <property type="entry name" value="DHDPS_2"/>
    <property type="match status" value="1"/>
</dbReference>
<comment type="caution">
    <text evidence="16">The sequence shown here is derived from an EMBL/GenBank/DDBJ whole genome shotgun (WGS) entry which is preliminary data.</text>
</comment>
<evidence type="ECO:0000256" key="4">
    <source>
        <dbReference type="ARBA" id="ARBA00012086"/>
    </source>
</evidence>
<dbReference type="PANTHER" id="PTHR12128:SF66">
    <property type="entry name" value="4-HYDROXY-2-OXOGLUTARATE ALDOLASE, MITOCHONDRIAL"/>
    <property type="match status" value="1"/>
</dbReference>
<dbReference type="GO" id="GO:0019877">
    <property type="term" value="P:diaminopimelate biosynthetic process"/>
    <property type="evidence" value="ECO:0007669"/>
    <property type="project" value="UniProtKB-KW"/>
</dbReference>
<feature type="chain" id="PRO_5004900716" description="4-hydroxy-tetrahydrodipicolinate synthase" evidence="15">
    <location>
        <begin position="22"/>
        <end position="346"/>
    </location>
</feature>
<dbReference type="InterPro" id="IPR005263">
    <property type="entry name" value="DapA"/>
</dbReference>
<evidence type="ECO:0000256" key="1">
    <source>
        <dbReference type="ARBA" id="ARBA00003294"/>
    </source>
</evidence>
<evidence type="ECO:0000256" key="2">
    <source>
        <dbReference type="ARBA" id="ARBA00005120"/>
    </source>
</evidence>
<dbReference type="Proteomes" id="UP000019335">
    <property type="component" value="Chromosome 15"/>
</dbReference>
<feature type="active site" description="Proton donor/acceptor" evidence="13">
    <location>
        <position position="185"/>
    </location>
</feature>
<dbReference type="CDD" id="cd00950">
    <property type="entry name" value="DHDPS"/>
    <property type="match status" value="1"/>
</dbReference>
<feature type="signal peptide" evidence="15">
    <location>
        <begin position="1"/>
        <end position="21"/>
    </location>
</feature>
<dbReference type="PANTHER" id="PTHR12128">
    <property type="entry name" value="DIHYDRODIPICOLINATE SYNTHASE"/>
    <property type="match status" value="1"/>
</dbReference>
<dbReference type="PIRSF" id="PIRSF001365">
    <property type="entry name" value="DHDPS"/>
    <property type="match status" value="1"/>
</dbReference>
<dbReference type="AlphaFoldDB" id="W7TCF4"/>
<protein>
    <recommendedName>
        <fullName evidence="4">4-hydroxy-tetrahydrodipicolinate synthase</fullName>
        <ecNumber evidence="4">4.3.3.7</ecNumber>
    </recommendedName>
</protein>
<dbReference type="NCBIfam" id="TIGR00674">
    <property type="entry name" value="dapA"/>
    <property type="match status" value="1"/>
</dbReference>
<evidence type="ECO:0000256" key="7">
    <source>
        <dbReference type="ARBA" id="ARBA00022915"/>
    </source>
</evidence>
<evidence type="ECO:0000256" key="8">
    <source>
        <dbReference type="ARBA" id="ARBA00023154"/>
    </source>
</evidence>
<dbReference type="HAMAP" id="MF_00418">
    <property type="entry name" value="DapA"/>
    <property type="match status" value="1"/>
</dbReference>
<feature type="binding site" evidence="14">
    <location>
        <position position="256"/>
    </location>
    <ligand>
        <name>pyruvate</name>
        <dbReference type="ChEBI" id="CHEBI:15361"/>
    </ligand>
</feature>
<evidence type="ECO:0000256" key="12">
    <source>
        <dbReference type="PIRNR" id="PIRNR001365"/>
    </source>
</evidence>
<dbReference type="Gene3D" id="3.20.20.70">
    <property type="entry name" value="Aldolase class I"/>
    <property type="match status" value="1"/>
</dbReference>
<evidence type="ECO:0000256" key="6">
    <source>
        <dbReference type="ARBA" id="ARBA00022605"/>
    </source>
</evidence>
<name>W7TCF4_9STRA</name>
<dbReference type="EC" id="4.3.3.7" evidence="4"/>